<feature type="binding site" evidence="9">
    <location>
        <begin position="502"/>
        <end position="504"/>
    </location>
    <ligand>
        <name>acetyl-CoA</name>
        <dbReference type="ChEBI" id="CHEBI:57288"/>
    </ligand>
</feature>
<dbReference type="FunFam" id="3.40.50.300:FF:001011">
    <property type="entry name" value="tRNA(Met) cytidine acetyltransferase TmcA"/>
    <property type="match status" value="1"/>
</dbReference>
<comment type="caution">
    <text evidence="9">Lacks conserved residue(s) required for the propagation of feature annotation.</text>
</comment>
<dbReference type="GO" id="GO:0000049">
    <property type="term" value="F:tRNA binding"/>
    <property type="evidence" value="ECO:0007669"/>
    <property type="project" value="UniProtKB-UniRule"/>
</dbReference>
<dbReference type="PANTHER" id="PTHR10925">
    <property type="entry name" value="N-ACETYLTRANSFERASE 10"/>
    <property type="match status" value="1"/>
</dbReference>
<dbReference type="Gene3D" id="1.20.120.890">
    <property type="entry name" value="tRNA(Met) cytidine acetyltransferase, tail domain"/>
    <property type="match status" value="1"/>
</dbReference>
<keyword evidence="3 9" id="KW-0808">Transferase</keyword>
<name>A0A0H3AEH3_VIBC3</name>
<organism evidence="11 12">
    <name type="scientific">Vibrio cholerae serotype O1 (strain ATCC 39541 / Classical Ogawa 395 / O395)</name>
    <dbReference type="NCBI Taxonomy" id="345073"/>
    <lineage>
        <taxon>Bacteria</taxon>
        <taxon>Pseudomonadati</taxon>
        <taxon>Pseudomonadota</taxon>
        <taxon>Gammaproteobacteria</taxon>
        <taxon>Vibrionales</taxon>
        <taxon>Vibrionaceae</taxon>
        <taxon>Vibrio</taxon>
    </lineage>
</organism>
<dbReference type="SUPFAM" id="SSF52540">
    <property type="entry name" value="P-loop containing nucleoside triphosphate hydrolases"/>
    <property type="match status" value="1"/>
</dbReference>
<dbReference type="Gene3D" id="3.40.50.11040">
    <property type="match status" value="1"/>
</dbReference>
<dbReference type="InterPro" id="IPR000182">
    <property type="entry name" value="GNAT_dom"/>
</dbReference>
<keyword evidence="2 9" id="KW-0820">tRNA-binding</keyword>
<dbReference type="EMBL" id="CP000626">
    <property type="protein sequence ID" value="ABQ19185.1"/>
    <property type="molecule type" value="Genomic_DNA"/>
</dbReference>
<dbReference type="FunFam" id="3.40.50.11040:FF:000008">
    <property type="entry name" value="tRNA(Met) cytidine acetyltransferase TmcA"/>
    <property type="match status" value="1"/>
</dbReference>
<comment type="catalytic activity">
    <reaction evidence="9">
        <text>cytidine(34) in elongator tRNA(Met) + acetyl-CoA + ATP + H2O = N(4)-acetylcytidine(34) in elongator tRNA(Met) + ADP + phosphate + CoA + H(+)</text>
        <dbReference type="Rhea" id="RHEA:43788"/>
        <dbReference type="Rhea" id="RHEA-COMP:10693"/>
        <dbReference type="Rhea" id="RHEA-COMP:10694"/>
        <dbReference type="ChEBI" id="CHEBI:15377"/>
        <dbReference type="ChEBI" id="CHEBI:15378"/>
        <dbReference type="ChEBI" id="CHEBI:30616"/>
        <dbReference type="ChEBI" id="CHEBI:43474"/>
        <dbReference type="ChEBI" id="CHEBI:57287"/>
        <dbReference type="ChEBI" id="CHEBI:57288"/>
        <dbReference type="ChEBI" id="CHEBI:74900"/>
        <dbReference type="ChEBI" id="CHEBI:82748"/>
        <dbReference type="ChEBI" id="CHEBI:456216"/>
        <dbReference type="EC" id="2.3.1.193"/>
    </reaction>
</comment>
<keyword evidence="4 9" id="KW-0819">tRNA processing</keyword>
<dbReference type="OrthoDB" id="5578851at2"/>
<dbReference type="GO" id="GO:0002101">
    <property type="term" value="P:tRNA wobble cytosine modification"/>
    <property type="evidence" value="ECO:0007669"/>
    <property type="project" value="UniProtKB-UniRule"/>
</dbReference>
<evidence type="ECO:0000313" key="12">
    <source>
        <dbReference type="Proteomes" id="UP000000249"/>
    </source>
</evidence>
<dbReference type="GO" id="GO:0051392">
    <property type="term" value="F:tRNA cytidine N4-acetyltransferase activity"/>
    <property type="evidence" value="ECO:0007669"/>
    <property type="project" value="UniProtKB-UniRule"/>
</dbReference>
<dbReference type="EC" id="2.3.1.193" evidence="9"/>
<dbReference type="SUPFAM" id="SSF55729">
    <property type="entry name" value="Acyl-CoA N-acyltransferases (Nat)"/>
    <property type="match status" value="1"/>
</dbReference>
<dbReference type="GO" id="GO:1904812">
    <property type="term" value="P:rRNA acetylation involved in maturation of SSU-rRNA"/>
    <property type="evidence" value="ECO:0007669"/>
    <property type="project" value="TreeGrafter"/>
</dbReference>
<feature type="binding site" evidence="9">
    <location>
        <position position="189"/>
    </location>
    <ligand>
        <name>ATP</name>
        <dbReference type="ChEBI" id="CHEBI:30616"/>
    </ligand>
</feature>
<evidence type="ECO:0000313" key="11">
    <source>
        <dbReference type="EMBL" id="ABQ19185.1"/>
    </source>
</evidence>
<evidence type="ECO:0000256" key="6">
    <source>
        <dbReference type="ARBA" id="ARBA00022840"/>
    </source>
</evidence>
<evidence type="ECO:0000256" key="4">
    <source>
        <dbReference type="ARBA" id="ARBA00022694"/>
    </source>
</evidence>
<dbReference type="InterPro" id="IPR038321">
    <property type="entry name" value="TmcA_C_sf"/>
</dbReference>
<evidence type="ECO:0000256" key="5">
    <source>
        <dbReference type="ARBA" id="ARBA00022741"/>
    </source>
</evidence>
<dbReference type="PANTHER" id="PTHR10925:SF5">
    <property type="entry name" value="RNA CYTIDINE ACETYLTRANSFERASE"/>
    <property type="match status" value="1"/>
</dbReference>
<evidence type="ECO:0000256" key="7">
    <source>
        <dbReference type="ARBA" id="ARBA00022884"/>
    </source>
</evidence>
<feature type="domain" description="N-acetyltransferase" evidence="10">
    <location>
        <begin position="398"/>
        <end position="574"/>
    </location>
</feature>
<dbReference type="KEGG" id="vco:VC0395_0133"/>
<dbReference type="PROSITE" id="PS51186">
    <property type="entry name" value="GNAT"/>
    <property type="match status" value="1"/>
</dbReference>
<dbReference type="CDD" id="cd04301">
    <property type="entry name" value="NAT_SF"/>
    <property type="match status" value="1"/>
</dbReference>
<evidence type="ECO:0000256" key="9">
    <source>
        <dbReference type="HAMAP-Rule" id="MF_01886"/>
    </source>
</evidence>
<dbReference type="HAMAP" id="MF_01886">
    <property type="entry name" value="tRNA_acetyltr_TmcA"/>
    <property type="match status" value="1"/>
</dbReference>
<evidence type="ECO:0000259" key="10">
    <source>
        <dbReference type="PROSITE" id="PS51186"/>
    </source>
</evidence>
<accession>A0A0H3AEH3</accession>
<dbReference type="AlphaFoldDB" id="A0A0H3AEH3"/>
<evidence type="ECO:0000256" key="8">
    <source>
        <dbReference type="ARBA" id="ARBA00023315"/>
    </source>
</evidence>
<gene>
    <name evidence="9" type="primary">tmcA</name>
    <name evidence="11" type="ordered locus">VC0395_0133</name>
</gene>
<dbReference type="Pfam" id="PF13718">
    <property type="entry name" value="GNAT_acetyltr_2"/>
    <property type="match status" value="2"/>
</dbReference>
<dbReference type="Pfam" id="PF08351">
    <property type="entry name" value="TmcA_N"/>
    <property type="match status" value="1"/>
</dbReference>
<reference evidence="11 12" key="1">
    <citation type="submission" date="2007-03" db="EMBL/GenBank/DDBJ databases">
        <authorList>
            <person name="Heidelberg J."/>
        </authorList>
    </citation>
    <scope>NUCLEOTIDE SEQUENCE [LARGE SCALE GENOMIC DNA]</scope>
    <source>
        <strain evidence="12">ATCC 39541 / Classical Ogawa 395 / O395</strain>
    </source>
</reference>
<comment type="subcellular location">
    <subcellularLocation>
        <location evidence="9">Cytoplasm</location>
    </subcellularLocation>
</comment>
<sequence>MFPPSYDAFQGVTAIGWACANMAHHFGISLVMTQPITYLLQLQQLAKQGQIRFGCWLRGDAQWQHHLLKTLVPHFAEQPILMLGQTELEGVTCVDYRQGQQWLGRECQLLIVDLTQGWDANSFNAVLGTLVGGGLLLVVGEPTTLNHCARVWLERACHRLLVITPQTVPALPNSDSVTRTNTEQTYTEQRLAIDSIIKVVTGHRKRPLVLTADRGRGKTSALGLAAAELMSSRSMHIVVTAPTLAAVEPLFVHAQRTLPQAHRQRGEVQTAQSSLRFMAPDELLRTQPESDLLLVDEAAALPLPFLKRWVERYHRAVFSSTIHGYEGCGRGFSLKFQSWLQVQRPQMRSLHLEQPIRWAAGDALEQWQNQVFLLQSELPEVALEQAREPLSFSLFSQPECVEQPERLAQVFALLVNAHYQTSPNDLFALLQDEAMTLFVAYQGEVCVGCVLAVREGELDAPTIEAIQLGTRRPKGHLTPVTLANQLGISQAARQSCWRILRIAVHPDCQRQGIGSQLLTHFIAQHHADYYATSFGVSEDLLPFWLANHFVPIKLGSHRDQASGCYSLLMVRGEHLDWLEQAKQQFSAHWIFELSDSLQALEPQIIQQLLPSTVALPQPLIPLELIERYARGGANYESVAVWLYAWLLATAPSLESLSPLLISKILQRKSWAACAEQFQLSGKRQVEQAVRTEILALLVNLQCKYTLPI</sequence>
<dbReference type="GO" id="GO:0051391">
    <property type="term" value="P:tRNA acetylation"/>
    <property type="evidence" value="ECO:0007669"/>
    <property type="project" value="UniProtKB-UniRule"/>
</dbReference>
<evidence type="ECO:0000256" key="2">
    <source>
        <dbReference type="ARBA" id="ARBA00022555"/>
    </source>
</evidence>
<evidence type="ECO:0000256" key="1">
    <source>
        <dbReference type="ARBA" id="ARBA00022490"/>
    </source>
</evidence>
<comment type="function">
    <text evidence="9">Catalyzes the formation of N(4)-acetylcytidine (ac(4)C) at the wobble position of tRNA(Met), by using acetyl-CoA as an acetyl donor and ATP (or GTP).</text>
</comment>
<dbReference type="KEGG" id="vcr:VC395_A1132"/>
<dbReference type="InterPro" id="IPR024914">
    <property type="entry name" value="tRNA_acetyltr_TmcA"/>
</dbReference>
<dbReference type="Pfam" id="PF05127">
    <property type="entry name" value="NAT10_TcmA_helicase"/>
    <property type="match status" value="1"/>
</dbReference>
<dbReference type="PATRIC" id="fig|345073.21.peg.3854"/>
<protein>
    <recommendedName>
        <fullName evidence="9">tRNA(Met) cytidine acetyltransferase TmcA</fullName>
        <ecNumber evidence="9">2.3.1.193</ecNumber>
    </recommendedName>
</protein>
<dbReference type="InterPro" id="IPR013562">
    <property type="entry name" value="TmcA/NAT10_N"/>
</dbReference>
<evidence type="ECO:0000256" key="3">
    <source>
        <dbReference type="ARBA" id="ARBA00022679"/>
    </source>
</evidence>
<dbReference type="eggNOG" id="COG1444">
    <property type="taxonomic scope" value="Bacteria"/>
</dbReference>
<keyword evidence="6 9" id="KW-0067">ATP-binding</keyword>
<dbReference type="GO" id="GO:1990883">
    <property type="term" value="F:18S rRNA cytidine N-acetyltransferase activity"/>
    <property type="evidence" value="ECO:0007669"/>
    <property type="project" value="TreeGrafter"/>
</dbReference>
<dbReference type="InterPro" id="IPR032672">
    <property type="entry name" value="TmcA/NAT10/Kre33"/>
</dbReference>
<dbReference type="Gene3D" id="3.40.50.300">
    <property type="entry name" value="P-loop containing nucleotide triphosphate hydrolases"/>
    <property type="match status" value="1"/>
</dbReference>
<keyword evidence="8 9" id="KW-0012">Acyltransferase</keyword>
<dbReference type="InterPro" id="IPR007807">
    <property type="entry name" value="TcmA/NAT10_helicase"/>
</dbReference>
<comment type="similarity">
    <text evidence="9">Belongs to the TmcA family.</text>
</comment>
<proteinExistence type="inferred from homology"/>
<keyword evidence="1 9" id="KW-0963">Cytoplasm</keyword>
<dbReference type="Proteomes" id="UP000000249">
    <property type="component" value="Chromosome 2"/>
</dbReference>
<dbReference type="InterPro" id="IPR016181">
    <property type="entry name" value="Acyl_CoA_acyltransferase"/>
</dbReference>
<keyword evidence="7 9" id="KW-0694">RNA-binding</keyword>
<dbReference type="GO" id="GO:0005737">
    <property type="term" value="C:cytoplasm"/>
    <property type="evidence" value="ECO:0007669"/>
    <property type="project" value="UniProtKB-SubCell"/>
</dbReference>
<feature type="binding site" evidence="9">
    <location>
        <position position="357"/>
    </location>
    <ligand>
        <name>ATP</name>
        <dbReference type="ChEBI" id="CHEBI:30616"/>
    </ligand>
</feature>
<dbReference type="Gene3D" id="3.40.630.30">
    <property type="match status" value="1"/>
</dbReference>
<keyword evidence="5 9" id="KW-0547">Nucleotide-binding</keyword>
<dbReference type="GO" id="GO:0005524">
    <property type="term" value="F:ATP binding"/>
    <property type="evidence" value="ECO:0007669"/>
    <property type="project" value="UniProtKB-UniRule"/>
</dbReference>
<dbReference type="InterPro" id="IPR027417">
    <property type="entry name" value="P-loop_NTPase"/>
</dbReference>